<gene>
    <name evidence="1" type="ORF">CYMTET_13987</name>
</gene>
<keyword evidence="2" id="KW-1185">Reference proteome</keyword>
<sequence>MRSDVHEHQDLQGEQTTYNTCDAVRHVAFGFPTKIVLRDHFLINMGHNSSRLGEQGTWKRSRECTPRELYNAQQDTWALFVVISLREDAGNKVDLSLSLEEASI</sequence>
<dbReference type="Proteomes" id="UP001190700">
    <property type="component" value="Unassembled WGS sequence"/>
</dbReference>
<dbReference type="EMBL" id="LGRX02005653">
    <property type="protein sequence ID" value="KAK3278044.1"/>
    <property type="molecule type" value="Genomic_DNA"/>
</dbReference>
<dbReference type="AlphaFoldDB" id="A0AAE0LAU3"/>
<name>A0AAE0LAU3_9CHLO</name>
<proteinExistence type="predicted"/>
<accession>A0AAE0LAU3</accession>
<protein>
    <submittedName>
        <fullName evidence="1">Uncharacterized protein</fullName>
    </submittedName>
</protein>
<evidence type="ECO:0000313" key="2">
    <source>
        <dbReference type="Proteomes" id="UP001190700"/>
    </source>
</evidence>
<organism evidence="1 2">
    <name type="scientific">Cymbomonas tetramitiformis</name>
    <dbReference type="NCBI Taxonomy" id="36881"/>
    <lineage>
        <taxon>Eukaryota</taxon>
        <taxon>Viridiplantae</taxon>
        <taxon>Chlorophyta</taxon>
        <taxon>Pyramimonadophyceae</taxon>
        <taxon>Pyramimonadales</taxon>
        <taxon>Pyramimonadaceae</taxon>
        <taxon>Cymbomonas</taxon>
    </lineage>
</organism>
<comment type="caution">
    <text evidence="1">The sequence shown here is derived from an EMBL/GenBank/DDBJ whole genome shotgun (WGS) entry which is preliminary data.</text>
</comment>
<evidence type="ECO:0000313" key="1">
    <source>
        <dbReference type="EMBL" id="KAK3278044.1"/>
    </source>
</evidence>
<reference evidence="1 2" key="1">
    <citation type="journal article" date="2015" name="Genome Biol. Evol.">
        <title>Comparative Genomics of a Bacterivorous Green Alga Reveals Evolutionary Causalities and Consequences of Phago-Mixotrophic Mode of Nutrition.</title>
        <authorList>
            <person name="Burns J.A."/>
            <person name="Paasch A."/>
            <person name="Narechania A."/>
            <person name="Kim E."/>
        </authorList>
    </citation>
    <scope>NUCLEOTIDE SEQUENCE [LARGE SCALE GENOMIC DNA]</scope>
    <source>
        <strain evidence="1 2">PLY_AMNH</strain>
    </source>
</reference>